<feature type="compositionally biased region" description="Basic and acidic residues" evidence="1">
    <location>
        <begin position="171"/>
        <end position="181"/>
    </location>
</feature>
<feature type="domain" description="Trafficking protein particle complex subunit 13 middle" evidence="3">
    <location>
        <begin position="470"/>
        <end position="618"/>
    </location>
</feature>
<feature type="compositionally biased region" description="Polar residues" evidence="1">
    <location>
        <begin position="703"/>
        <end position="720"/>
    </location>
</feature>
<feature type="region of interest" description="Disordered" evidence="1">
    <location>
        <begin position="309"/>
        <end position="340"/>
    </location>
</feature>
<dbReference type="VEuPathDB" id="FungiDB:A1Q1_05714"/>
<feature type="compositionally biased region" description="Pro residues" evidence="1">
    <location>
        <begin position="757"/>
        <end position="769"/>
    </location>
</feature>
<dbReference type="Pfam" id="PF23647">
    <property type="entry name" value="TRAPPC13_M"/>
    <property type="match status" value="1"/>
</dbReference>
<dbReference type="Pfam" id="PF06159">
    <property type="entry name" value="TRAPPC13_N"/>
    <property type="match status" value="1"/>
</dbReference>
<dbReference type="InterPro" id="IPR055429">
    <property type="entry name" value="TRAPPC13_M"/>
</dbReference>
<feature type="compositionally biased region" description="Basic and acidic residues" evidence="1">
    <location>
        <begin position="155"/>
        <end position="164"/>
    </location>
</feature>
<feature type="compositionally biased region" description="Low complexity" evidence="1">
    <location>
        <begin position="66"/>
        <end position="89"/>
    </location>
</feature>
<feature type="region of interest" description="Disordered" evidence="1">
    <location>
        <begin position="44"/>
        <end position="190"/>
    </location>
</feature>
<protein>
    <recommendedName>
        <fullName evidence="6">BZIP domain-containing protein</fullName>
    </recommendedName>
</protein>
<reference evidence="4 5" key="1">
    <citation type="journal article" date="2012" name="Eukaryot. Cell">
        <title>Draft genome sequence of CBS 2479, the standard type strain of Trichosporon asahii.</title>
        <authorList>
            <person name="Yang R.Y."/>
            <person name="Li H.T."/>
            <person name="Zhu H."/>
            <person name="Zhou G.P."/>
            <person name="Wang M."/>
            <person name="Wang L."/>
        </authorList>
    </citation>
    <scope>NUCLEOTIDE SEQUENCE [LARGE SCALE GENOMIC DNA]</scope>
    <source>
        <strain evidence="5">ATCC 90039 / CBS 2479 / JCM 2466 / KCTC 7840 / NCYC 2677 / UAMH 7654</strain>
    </source>
</reference>
<evidence type="ECO:0000313" key="4">
    <source>
        <dbReference type="EMBL" id="EJT45801.1"/>
    </source>
</evidence>
<comment type="caution">
    <text evidence="4">The sequence shown here is derived from an EMBL/GenBank/DDBJ whole genome shotgun (WGS) entry which is preliminary data.</text>
</comment>
<dbReference type="EMBL" id="ALBS01000321">
    <property type="protein sequence ID" value="EJT45801.1"/>
    <property type="molecule type" value="Genomic_DNA"/>
</dbReference>
<dbReference type="OrthoDB" id="10250284at2759"/>
<proteinExistence type="predicted"/>
<dbReference type="InterPro" id="IPR010378">
    <property type="entry name" value="TRAPPC13"/>
</dbReference>
<evidence type="ECO:0000259" key="3">
    <source>
        <dbReference type="Pfam" id="PF23647"/>
    </source>
</evidence>
<feature type="region of interest" description="Disordered" evidence="1">
    <location>
        <begin position="522"/>
        <end position="543"/>
    </location>
</feature>
<sequence>MNSPHNSLATILDIQGVQPPAPQAGEEGDGAILMSYLREHYNPADERYDERYAPLPPSAPTPASPPDTSVPIPSSLAALAAPAPDAPYLAPLPPMDEFPGSTDTVALDRGEMGGKRRKAPHERAGWKEILEEEERAKAEAAQQASQQAQQQQGEEAQKEEEYGSKMKRAKLSKESRAEQNRKAQQVFRRKREEKMKQLEIDAMALAGTRARLQAAEERILSLALNLDAKTIEAAALREALATAATRGQLSLVRPDGGLVIAPAEWEERDRDAPAERVTVACDLLAKASRELAKANRERREQGRHVSLTPVTLLPPLPKPTGERVPPSPQPYPQLQAGFQLSPTSNYQPPYGQASLGEKLKASVRLHNTSNAPVYGVKMMMEIQSPSGRVRLGEVVHGGERPEGMDPSQAETRAWNELPQLAPGEGVELKGEHELAELGLHILICSVAWETEGGRRTFQRFLKFTAALPLAIKTRVITPSAPNTALDADKRGDVYLEVLMQNTSPVAMRLQSADLDAVTGMTARSISSPDPDTEVDARSAGGDDILPGDTVQRLFVLSPEADGGDTPTAEKKEEQLPLSSFPPTYAAGTVLPLGRLRLSWLSGPHHEPGSFVTSMLNRRTTLPQPTPSRPTSLLSLSNNPRLSLNRSLNKPSREGWEWDLTVAGSRRVEAEDDLELTLRLGVRTAGEAPPPETEFGVQVLTPVATGQGQGQRRASRASTPIGSVGTPVPAVPGSRPMTPVSSQLRHAISSPAGAAAAPAPPPKPASPLPRPQSIQASPTAPAFPPPPTISRPGVIGDGRVLALGSSLVTLKIGDWKLVREQAGTSYAAEAPGSTTGGTKYEAHWEGKVRWKAMEPGVADLGGVRVLTMGEGGVGREWELGSAVVFD</sequence>
<dbReference type="HOGENOM" id="CLU_325763_0_0_1"/>
<dbReference type="CDD" id="cd14688">
    <property type="entry name" value="bZIP_YAP"/>
    <property type="match status" value="1"/>
</dbReference>
<name>J5SIH2_TRIAS</name>
<feature type="compositionally biased region" description="Pro residues" evidence="1">
    <location>
        <begin position="54"/>
        <end position="65"/>
    </location>
</feature>
<evidence type="ECO:0000256" key="1">
    <source>
        <dbReference type="SAM" id="MobiDB-lite"/>
    </source>
</evidence>
<accession>J5SIH2</accession>
<organism evidence="4 5">
    <name type="scientific">Trichosporon asahii var. asahii (strain ATCC 90039 / CBS 2479 / JCM 2466 / KCTC 7840 / NBRC 103889/ NCYC 2677 / UAMH 7654)</name>
    <name type="common">Yeast</name>
    <dbReference type="NCBI Taxonomy" id="1186058"/>
    <lineage>
        <taxon>Eukaryota</taxon>
        <taxon>Fungi</taxon>
        <taxon>Dikarya</taxon>
        <taxon>Basidiomycota</taxon>
        <taxon>Agaricomycotina</taxon>
        <taxon>Tremellomycetes</taxon>
        <taxon>Trichosporonales</taxon>
        <taxon>Trichosporonaceae</taxon>
        <taxon>Trichosporon</taxon>
    </lineage>
</organism>
<dbReference type="GeneID" id="25989226"/>
<dbReference type="PANTHER" id="PTHR13134:SF3">
    <property type="entry name" value="TRAFFICKING PROTEIN PARTICLE COMPLEX SUBUNIT 13"/>
    <property type="match status" value="1"/>
</dbReference>
<feature type="compositionally biased region" description="Basic and acidic residues" evidence="1">
    <location>
        <begin position="121"/>
        <end position="138"/>
    </location>
</feature>
<dbReference type="RefSeq" id="XP_014176398.1">
    <property type="nucleotide sequence ID" value="XM_014320923.1"/>
</dbReference>
<dbReference type="GO" id="GO:1990072">
    <property type="term" value="C:TRAPPIII protein complex"/>
    <property type="evidence" value="ECO:0007669"/>
    <property type="project" value="TreeGrafter"/>
</dbReference>
<dbReference type="KEGG" id="tasa:A1Q1_05714"/>
<dbReference type="PANTHER" id="PTHR13134">
    <property type="entry name" value="TRAFFICKING PROTEIN PARTICLE COMPLEX SUBUNIT 13"/>
    <property type="match status" value="1"/>
</dbReference>
<dbReference type="InterPro" id="IPR055427">
    <property type="entry name" value="TRAPPC13_N"/>
</dbReference>
<dbReference type="Proteomes" id="UP000002748">
    <property type="component" value="Unassembled WGS sequence"/>
</dbReference>
<feature type="region of interest" description="Disordered" evidence="1">
    <location>
        <begin position="558"/>
        <end position="579"/>
    </location>
</feature>
<evidence type="ECO:0000313" key="5">
    <source>
        <dbReference type="Proteomes" id="UP000002748"/>
    </source>
</evidence>
<evidence type="ECO:0008006" key="6">
    <source>
        <dbReference type="Google" id="ProtNLM"/>
    </source>
</evidence>
<gene>
    <name evidence="4" type="ORF">A1Q1_05714</name>
</gene>
<dbReference type="Gene3D" id="1.20.5.170">
    <property type="match status" value="1"/>
</dbReference>
<dbReference type="AlphaFoldDB" id="J5SIH2"/>
<feature type="domain" description="Trafficking protein particle complex subunit 13 N-terminal" evidence="2">
    <location>
        <begin position="337"/>
        <end position="464"/>
    </location>
</feature>
<feature type="compositionally biased region" description="Low complexity" evidence="1">
    <location>
        <begin position="746"/>
        <end position="756"/>
    </location>
</feature>
<evidence type="ECO:0000259" key="2">
    <source>
        <dbReference type="Pfam" id="PF06159"/>
    </source>
</evidence>
<feature type="compositionally biased region" description="Low complexity" evidence="1">
    <location>
        <begin position="139"/>
        <end position="154"/>
    </location>
</feature>
<feature type="region of interest" description="Disordered" evidence="1">
    <location>
        <begin position="703"/>
        <end position="790"/>
    </location>
</feature>